<dbReference type="InterPro" id="IPR002182">
    <property type="entry name" value="NB-ARC"/>
</dbReference>
<dbReference type="InterPro" id="IPR057135">
    <property type="entry name" value="At4g27190-like_LRR"/>
</dbReference>
<evidence type="ECO:0000259" key="8">
    <source>
        <dbReference type="Pfam" id="PF23247"/>
    </source>
</evidence>
<dbReference type="Pfam" id="PF23559">
    <property type="entry name" value="WHD_DRP"/>
    <property type="match status" value="1"/>
</dbReference>
<keyword evidence="3" id="KW-0677">Repeat</keyword>
<dbReference type="InterPro" id="IPR027417">
    <property type="entry name" value="P-loop_NTPase"/>
</dbReference>
<dbReference type="InterPro" id="IPR036388">
    <property type="entry name" value="WH-like_DNA-bd_sf"/>
</dbReference>
<dbReference type="SUPFAM" id="SSF52058">
    <property type="entry name" value="L domain-like"/>
    <property type="match status" value="1"/>
</dbReference>
<gene>
    <name evidence="10" type="ORF">Goshw_011973</name>
</gene>
<evidence type="ECO:0000256" key="3">
    <source>
        <dbReference type="ARBA" id="ARBA00022737"/>
    </source>
</evidence>
<dbReference type="PROSITE" id="PS51450">
    <property type="entry name" value="LRR"/>
    <property type="match status" value="2"/>
</dbReference>
<dbReference type="GO" id="GO:0043531">
    <property type="term" value="F:ADP binding"/>
    <property type="evidence" value="ECO:0007669"/>
    <property type="project" value="InterPro"/>
</dbReference>
<accession>A0A7J9LMN7</accession>
<keyword evidence="11" id="KW-1185">Reference proteome</keyword>
<dbReference type="InterPro" id="IPR003591">
    <property type="entry name" value="Leu-rich_rpt_typical-subtyp"/>
</dbReference>
<sequence>MAELVGPILDVIKFISRNASKYLKYQKEFTEYVDDFKQAQADLHAKEVDIQQQLKDEHHFGKMPKLEVERWFKKVEEKLTHAQHVEDKVSKGKYLFRSCLGKLVDESTQAMKEVQAEGRFSGSLMVNDPSTIAVNLPTPELTGAADVREEIYQYLMGDEVGMIGVCGMGGIGKTTIMKDVHNRLLKESKFRKLIWVTVSQNFDIQRMQKNITCQLKGNLSDDEDTIIRAGKLLEMLKGQGSYVLILDDVWKSFSLEDVGILKPTSNNGCKLVLTTRSERVVRSMGFKKVQVPCLSMEEAMDLFLSKVGLDILPDPTLESFLKIVVRECDGLPLAIVTLAGCMRGVTDPHVWENAIDELRGYIRNIHDVEDKVYGCLKFSYDRLKQRDQECFLYCALYPEDYAIIKEELIEHWLIEGLIDEMDSRKSMESSGYSILQNLEENCLLERAERDSYNSRFIYKKTAHMHDVVRDMALHITRKRFMVKARMQLKALPKEEEWSEDLEKVSLMHNFISTIPQTIKFPKFPKLTTILLSHNSLKEIPESFFQHFPNIKILDLSHNPFESLPESISSLEKLKVLLLTSCYRLKSITPVLKLQALKKLDLEGSGVKEIPQDSEMPVTLRYLNLKGTLHLKEIPKGLLSKLWRLQFLAIRSTLINADDMRELNKLEVFEGCFSNVGDLSTYAAQRKMLYKYSILVCPWINPMLSLHGRSNFRKMVEFDSIEINPGDAVVLPYDVQQLNLKLCKGVRSLEDIGLRDATDLKECEVDCCDKLEAVFSSKCHQLQTLESLILIRLQNLNVIVGAGVEESSVGTFSSLKVITLVKCEKIKKMFSADWVLPNLENLTVSTCSKLEEIIAEPQKEGTGAFKFSLPKLKRLTLCSLPELKSICSENGVIVCDSLECIEIVCEKVKRIPLYLPQLQIDDEGKPTPSNPLKEIRVHSTYWWESVEWDHPNFDVKKVVKPLVLNWLDRSLDWRPL</sequence>
<dbReference type="AlphaFoldDB" id="A0A7J9LMN7"/>
<dbReference type="Gene3D" id="3.40.50.300">
    <property type="entry name" value="P-loop containing nucleotide triphosphate hydrolases"/>
    <property type="match status" value="1"/>
</dbReference>
<dbReference type="InterPro" id="IPR001611">
    <property type="entry name" value="Leu-rich_rpt"/>
</dbReference>
<evidence type="ECO:0008006" key="12">
    <source>
        <dbReference type="Google" id="ProtNLM"/>
    </source>
</evidence>
<dbReference type="InterPro" id="IPR058922">
    <property type="entry name" value="WHD_DRP"/>
</dbReference>
<feature type="domain" description="Disease resistance protein winged helix" evidence="9">
    <location>
        <begin position="396"/>
        <end position="472"/>
    </location>
</feature>
<evidence type="ECO:0000256" key="5">
    <source>
        <dbReference type="ARBA" id="ARBA00022821"/>
    </source>
</evidence>
<dbReference type="GO" id="GO:0006952">
    <property type="term" value="P:defense response"/>
    <property type="evidence" value="ECO:0007669"/>
    <property type="project" value="UniProtKB-KW"/>
</dbReference>
<evidence type="ECO:0000256" key="6">
    <source>
        <dbReference type="ARBA" id="ARBA00022840"/>
    </source>
</evidence>
<dbReference type="InterPro" id="IPR042197">
    <property type="entry name" value="Apaf_helical"/>
</dbReference>
<dbReference type="PRINTS" id="PR00364">
    <property type="entry name" value="DISEASERSIST"/>
</dbReference>
<proteinExistence type="inferred from homology"/>
<feature type="domain" description="NB-ARC" evidence="7">
    <location>
        <begin position="148"/>
        <end position="307"/>
    </location>
</feature>
<evidence type="ECO:0000313" key="10">
    <source>
        <dbReference type="EMBL" id="MBA0859911.1"/>
    </source>
</evidence>
<dbReference type="Gene3D" id="1.10.8.430">
    <property type="entry name" value="Helical domain of apoptotic protease-activating factors"/>
    <property type="match status" value="1"/>
</dbReference>
<dbReference type="PANTHER" id="PTHR33463:SF217">
    <property type="entry name" value="DISEASE RESISTANCE PROTEIN RPS2-LIKE"/>
    <property type="match status" value="1"/>
</dbReference>
<dbReference type="FunFam" id="3.40.50.300:FF:001091">
    <property type="entry name" value="Probable disease resistance protein At1g61300"/>
    <property type="match status" value="1"/>
</dbReference>
<dbReference type="OrthoDB" id="1926275at2759"/>
<name>A0A7J9LMN7_GOSSC</name>
<keyword evidence="2" id="KW-0433">Leucine-rich repeat</keyword>
<dbReference type="PANTHER" id="PTHR33463">
    <property type="entry name" value="NB-ARC DOMAIN-CONTAINING PROTEIN-RELATED"/>
    <property type="match status" value="1"/>
</dbReference>
<evidence type="ECO:0000259" key="7">
    <source>
        <dbReference type="Pfam" id="PF00931"/>
    </source>
</evidence>
<comment type="caution">
    <text evidence="10">The sequence shown here is derived from an EMBL/GenBank/DDBJ whole genome shotgun (WGS) entry which is preliminary data.</text>
</comment>
<dbReference type="SMART" id="SM00369">
    <property type="entry name" value="LRR_TYP"/>
    <property type="match status" value="3"/>
</dbReference>
<dbReference type="Pfam" id="PF23247">
    <property type="entry name" value="LRR_RPS2"/>
    <property type="match status" value="1"/>
</dbReference>
<evidence type="ECO:0000256" key="4">
    <source>
        <dbReference type="ARBA" id="ARBA00022741"/>
    </source>
</evidence>
<dbReference type="GO" id="GO:0005524">
    <property type="term" value="F:ATP binding"/>
    <property type="evidence" value="ECO:0007669"/>
    <property type="project" value="UniProtKB-KW"/>
</dbReference>
<dbReference type="SUPFAM" id="SSF52540">
    <property type="entry name" value="P-loop containing nucleoside triphosphate hydrolases"/>
    <property type="match status" value="1"/>
</dbReference>
<dbReference type="Gene3D" id="1.10.10.10">
    <property type="entry name" value="Winged helix-like DNA-binding domain superfamily/Winged helix DNA-binding domain"/>
    <property type="match status" value="1"/>
</dbReference>
<protein>
    <recommendedName>
        <fullName evidence="12">NB-ARC domain-containing protein</fullName>
    </recommendedName>
</protein>
<reference evidence="10 11" key="1">
    <citation type="journal article" date="2019" name="Genome Biol. Evol.">
        <title>Insights into the evolution of the New World diploid cottons (Gossypium, subgenus Houzingenia) based on genome sequencing.</title>
        <authorList>
            <person name="Grover C.E."/>
            <person name="Arick M.A. 2nd"/>
            <person name="Thrash A."/>
            <person name="Conover J.L."/>
            <person name="Sanders W.S."/>
            <person name="Peterson D.G."/>
            <person name="Frelichowski J.E."/>
            <person name="Scheffler J.A."/>
            <person name="Scheffler B.E."/>
            <person name="Wendel J.F."/>
        </authorList>
    </citation>
    <scope>NUCLEOTIDE SEQUENCE [LARGE SCALE GENOMIC DNA]</scope>
    <source>
        <strain evidence="10">1</strain>
        <tissue evidence="10">Leaf</tissue>
    </source>
</reference>
<dbReference type="Gene3D" id="3.80.10.10">
    <property type="entry name" value="Ribonuclease Inhibitor"/>
    <property type="match status" value="2"/>
</dbReference>
<keyword evidence="6" id="KW-0067">ATP-binding</keyword>
<dbReference type="Proteomes" id="UP000593576">
    <property type="component" value="Unassembled WGS sequence"/>
</dbReference>
<feature type="domain" description="Disease resistance protein At4g27190-like leucine-rich repeats" evidence="8">
    <location>
        <begin position="809"/>
        <end position="907"/>
    </location>
</feature>
<organism evidence="10 11">
    <name type="scientific">Gossypium schwendimanii</name>
    <name type="common">Cotton</name>
    <dbReference type="NCBI Taxonomy" id="34291"/>
    <lineage>
        <taxon>Eukaryota</taxon>
        <taxon>Viridiplantae</taxon>
        <taxon>Streptophyta</taxon>
        <taxon>Embryophyta</taxon>
        <taxon>Tracheophyta</taxon>
        <taxon>Spermatophyta</taxon>
        <taxon>Magnoliopsida</taxon>
        <taxon>eudicotyledons</taxon>
        <taxon>Gunneridae</taxon>
        <taxon>Pentapetalae</taxon>
        <taxon>rosids</taxon>
        <taxon>malvids</taxon>
        <taxon>Malvales</taxon>
        <taxon>Malvaceae</taxon>
        <taxon>Malvoideae</taxon>
        <taxon>Gossypium</taxon>
    </lineage>
</organism>
<comment type="similarity">
    <text evidence="1">Belongs to the disease resistance NB-LRR family.</text>
</comment>
<dbReference type="FunFam" id="1.10.10.10:FF:000322">
    <property type="entry name" value="Probable disease resistance protein At1g63360"/>
    <property type="match status" value="1"/>
</dbReference>
<dbReference type="Pfam" id="PF00931">
    <property type="entry name" value="NB-ARC"/>
    <property type="match status" value="1"/>
</dbReference>
<evidence type="ECO:0000256" key="1">
    <source>
        <dbReference type="ARBA" id="ARBA00008894"/>
    </source>
</evidence>
<evidence type="ECO:0000259" key="9">
    <source>
        <dbReference type="Pfam" id="PF23559"/>
    </source>
</evidence>
<evidence type="ECO:0000256" key="2">
    <source>
        <dbReference type="ARBA" id="ARBA00022614"/>
    </source>
</evidence>
<dbReference type="Pfam" id="PF13855">
    <property type="entry name" value="LRR_8"/>
    <property type="match status" value="1"/>
</dbReference>
<dbReference type="EMBL" id="JABFAF010000007">
    <property type="protein sequence ID" value="MBA0859911.1"/>
    <property type="molecule type" value="Genomic_DNA"/>
</dbReference>
<dbReference type="InterPro" id="IPR050905">
    <property type="entry name" value="Plant_NBS-LRR"/>
</dbReference>
<dbReference type="InterPro" id="IPR032675">
    <property type="entry name" value="LRR_dom_sf"/>
</dbReference>
<keyword evidence="4" id="KW-0547">Nucleotide-binding</keyword>
<evidence type="ECO:0000313" key="11">
    <source>
        <dbReference type="Proteomes" id="UP000593576"/>
    </source>
</evidence>
<keyword evidence="5" id="KW-0611">Plant defense</keyword>